<comment type="caution">
    <text evidence="3">The sequence shown here is derived from an EMBL/GenBank/DDBJ whole genome shotgun (WGS) entry which is preliminary data.</text>
</comment>
<feature type="domain" description="PD-(D/E)XK nuclease-like" evidence="2">
    <location>
        <begin position="260"/>
        <end position="501"/>
    </location>
</feature>
<dbReference type="AlphaFoldDB" id="A0AA39QZ28"/>
<dbReference type="InterPro" id="IPR046797">
    <property type="entry name" value="PDDEXK_12"/>
</dbReference>
<accession>A0AA39QZ28</accession>
<evidence type="ECO:0000313" key="3">
    <source>
        <dbReference type="EMBL" id="KAK0511066.1"/>
    </source>
</evidence>
<dbReference type="Proteomes" id="UP001166286">
    <property type="component" value="Unassembled WGS sequence"/>
</dbReference>
<evidence type="ECO:0000313" key="4">
    <source>
        <dbReference type="Proteomes" id="UP001166286"/>
    </source>
</evidence>
<feature type="compositionally biased region" description="Basic residues" evidence="1">
    <location>
        <begin position="137"/>
        <end position="147"/>
    </location>
</feature>
<feature type="region of interest" description="Disordered" evidence="1">
    <location>
        <begin position="31"/>
        <end position="154"/>
    </location>
</feature>
<name>A0AA39QZ28_9LECA</name>
<evidence type="ECO:0000256" key="1">
    <source>
        <dbReference type="SAM" id="MobiDB-lite"/>
    </source>
</evidence>
<gene>
    <name evidence="3" type="ORF">JMJ35_006618</name>
</gene>
<protein>
    <recommendedName>
        <fullName evidence="2">PD-(D/E)XK nuclease-like domain-containing protein</fullName>
    </recommendedName>
</protein>
<reference evidence="3" key="1">
    <citation type="submission" date="2023-03" db="EMBL/GenBank/DDBJ databases">
        <title>Complete genome of Cladonia borealis.</title>
        <authorList>
            <person name="Park H."/>
        </authorList>
    </citation>
    <scope>NUCLEOTIDE SEQUENCE</scope>
    <source>
        <strain evidence="3">ANT050790</strain>
    </source>
</reference>
<organism evidence="3 4">
    <name type="scientific">Cladonia borealis</name>
    <dbReference type="NCBI Taxonomy" id="184061"/>
    <lineage>
        <taxon>Eukaryota</taxon>
        <taxon>Fungi</taxon>
        <taxon>Dikarya</taxon>
        <taxon>Ascomycota</taxon>
        <taxon>Pezizomycotina</taxon>
        <taxon>Lecanoromycetes</taxon>
        <taxon>OSLEUM clade</taxon>
        <taxon>Lecanoromycetidae</taxon>
        <taxon>Lecanorales</taxon>
        <taxon>Lecanorineae</taxon>
        <taxon>Cladoniaceae</taxon>
        <taxon>Cladonia</taxon>
    </lineage>
</organism>
<evidence type="ECO:0000259" key="2">
    <source>
        <dbReference type="Pfam" id="PF20516"/>
    </source>
</evidence>
<dbReference type="Pfam" id="PF20516">
    <property type="entry name" value="PDDEXK_12"/>
    <property type="match status" value="1"/>
</dbReference>
<dbReference type="EMBL" id="JAFEKC020000014">
    <property type="protein sequence ID" value="KAK0511066.1"/>
    <property type="molecule type" value="Genomic_DNA"/>
</dbReference>
<proteinExistence type="predicted"/>
<keyword evidence="4" id="KW-1185">Reference proteome</keyword>
<sequence>MPVTRQQLSVLPFPKPLARATGVEDWVQEVASSSRGRGHRRLVEISSNIQTQGPHLYPLKTRQANTAQKRGRKRKDMTDDNADDTPGNKHDAAVDPPILKKGRGHPRKNPMQEIPILRPAPQLDAQTTSSRSPSKSPSRKSPSRKGARFFDKPRSTNIIDMKVLETCSPSVKQRSIADAKRTCEIPSEVIRLYTRLKSVPHGGIPRRLQASPALLSFLSQMLIIIQTSYIHSTDTPRKTQEPPEETHYIPVGQDCPYPEELLSALKLRVERVLKGAEFNHKRNAYEGQWGLLMNTLLDDLVYTASGERCRILNLEKCSIEPEEIRPVLPNGTPLRASLTEGEPSCNATTITEDGETVGKMVDHGLMVPLSIEEEDTISAGFATLRHNEQSLNQSLSYMSDCPLFLSIELKKTQSNRDPQVQLAIWALAGLRKMQHHGWDTSMPMSAISIHGHQWYYYIFFETNGNLIMLGGYPMGTTFDLNGIWRILYHLDVFIEWGRTDYKKWFLEHVLGYLQDRLAPTA</sequence>